<accession>A0AAU9RGI4</accession>
<feature type="transmembrane region" description="Helical" evidence="2">
    <location>
        <begin position="302"/>
        <end position="321"/>
    </location>
</feature>
<evidence type="ECO:0000313" key="3">
    <source>
        <dbReference type="EMBL" id="CAH2040983.1"/>
    </source>
</evidence>
<dbReference type="EMBL" id="CAJVSB020000054">
    <property type="protein sequence ID" value="CAH2040983.1"/>
    <property type="molecule type" value="Genomic_DNA"/>
</dbReference>
<sequence length="575" mass="63327">MVRQVSEKVVLEQKAYMLFYVRDRRQLSLRKPGDAFKKESLVVNPMGANLLSNSNQGLKGTIQNGPVDKKVNGVNPIAVVAHKNENITSSLNENIKKEALIQKTDSPKMVESLGLTKDSSLHASSKVPISKDAVNRNVLTNEYSKENDVKKLGSLVAPAPSCSSLLNLIAKEEPSNEVAKPSNNTGGGSTRKNLSDSIPSVPNCCNGQNNFGNLCTAGKTDKVSEKDFGDEKIEKIDPAKSLNHLIRESGEISRKRTVDNSIQQMGIMESAKSLSLQMKHRCQQDALDFKRLPKLKKKLLKYQVMTMYFSSSILFSASLSLRKKMHKRIKRRVAKIKKLSLDHLSDREGSTADCGPSTSEITKTLSVDDDAHSQSRLLKTRLHKKDDIGLSRNIKSPNCNVGEGISDELGARRDENGAMLARDKQPQRNCGSSLMGSHQDAFGANCSKESRRVSGHSGLMSILTRGLEDRVVARWDGLELPTSQITESTTAEAVGIGYVVDEWSSSDPCHGMKNMTGEEEEGEKLQGCFWWTESIPRNCKQEGKVEEVEDGPIQLWKPTFQDIRAVSIDSIQGGA</sequence>
<evidence type="ECO:0000313" key="4">
    <source>
        <dbReference type="Proteomes" id="UP000836841"/>
    </source>
</evidence>
<reference evidence="3 4" key="1">
    <citation type="submission" date="2022-03" db="EMBL/GenBank/DDBJ databases">
        <authorList>
            <person name="Nunn A."/>
            <person name="Chopra R."/>
            <person name="Nunn A."/>
            <person name="Contreras Garrido A."/>
        </authorList>
    </citation>
    <scope>NUCLEOTIDE SEQUENCE [LARGE SCALE GENOMIC DNA]</scope>
</reference>
<evidence type="ECO:0000256" key="2">
    <source>
        <dbReference type="SAM" id="Phobius"/>
    </source>
</evidence>
<feature type="region of interest" description="Disordered" evidence="1">
    <location>
        <begin position="173"/>
        <end position="195"/>
    </location>
</feature>
<proteinExistence type="predicted"/>
<keyword evidence="2" id="KW-1133">Transmembrane helix</keyword>
<dbReference type="AlphaFoldDB" id="A0AAU9RGI4"/>
<keyword evidence="2" id="KW-0472">Membrane</keyword>
<name>A0AAU9RGI4_THLAR</name>
<keyword evidence="4" id="KW-1185">Reference proteome</keyword>
<dbReference type="Proteomes" id="UP000836841">
    <property type="component" value="Unassembled WGS sequence"/>
</dbReference>
<gene>
    <name evidence="3" type="ORF">TAV2_LOCUS4289</name>
</gene>
<protein>
    <submittedName>
        <fullName evidence="3">Uncharacterized protein</fullName>
    </submittedName>
</protein>
<organism evidence="3 4">
    <name type="scientific">Thlaspi arvense</name>
    <name type="common">Field penny-cress</name>
    <dbReference type="NCBI Taxonomy" id="13288"/>
    <lineage>
        <taxon>Eukaryota</taxon>
        <taxon>Viridiplantae</taxon>
        <taxon>Streptophyta</taxon>
        <taxon>Embryophyta</taxon>
        <taxon>Tracheophyta</taxon>
        <taxon>Spermatophyta</taxon>
        <taxon>Magnoliopsida</taxon>
        <taxon>eudicotyledons</taxon>
        <taxon>Gunneridae</taxon>
        <taxon>Pentapetalae</taxon>
        <taxon>rosids</taxon>
        <taxon>malvids</taxon>
        <taxon>Brassicales</taxon>
        <taxon>Brassicaceae</taxon>
        <taxon>Thlaspideae</taxon>
        <taxon>Thlaspi</taxon>
    </lineage>
</organism>
<comment type="caution">
    <text evidence="3">The sequence shown here is derived from an EMBL/GenBank/DDBJ whole genome shotgun (WGS) entry which is preliminary data.</text>
</comment>
<keyword evidence="2" id="KW-0812">Transmembrane</keyword>
<evidence type="ECO:0000256" key="1">
    <source>
        <dbReference type="SAM" id="MobiDB-lite"/>
    </source>
</evidence>